<dbReference type="Pfam" id="PF08275">
    <property type="entry name" value="DNAG_N"/>
    <property type="match status" value="1"/>
</dbReference>
<keyword evidence="17" id="KW-1185">Reference proteome</keyword>
<keyword evidence="2 12" id="KW-0639">Primosome</keyword>
<dbReference type="InterPro" id="IPR019475">
    <property type="entry name" value="DNA_primase_DnaB-bd"/>
</dbReference>
<keyword evidence="3 12" id="KW-0808">Transferase</keyword>
<comment type="caution">
    <text evidence="16">The sequence shown here is derived from an EMBL/GenBank/DDBJ whole genome shotgun (WGS) entry which is preliminary data.</text>
</comment>
<comment type="function">
    <text evidence="12 13">RNA polymerase that catalyzes the synthesis of short RNA molecules used as primers for DNA polymerase during DNA replication.</text>
</comment>
<evidence type="ECO:0000256" key="5">
    <source>
        <dbReference type="ARBA" id="ARBA00022705"/>
    </source>
</evidence>
<keyword evidence="4 12" id="KW-0548">Nucleotidyltransferase</keyword>
<dbReference type="InterPro" id="IPR034151">
    <property type="entry name" value="TOPRIM_DnaG_bac"/>
</dbReference>
<evidence type="ECO:0000256" key="7">
    <source>
        <dbReference type="ARBA" id="ARBA00022771"/>
    </source>
</evidence>
<dbReference type="Gene3D" id="1.20.50.20">
    <property type="entry name" value="DnaG, RNA polymerase domain, helical bundle"/>
    <property type="match status" value="1"/>
</dbReference>
<keyword evidence="11 12" id="KW-0804">Transcription</keyword>
<dbReference type="InterPro" id="IPR037068">
    <property type="entry name" value="DNA_primase_core_N_sf"/>
</dbReference>
<dbReference type="Pfam" id="PF13662">
    <property type="entry name" value="Toprim_4"/>
    <property type="match status" value="1"/>
</dbReference>
<name>A0ABN2RE40_9MICO</name>
<comment type="subunit">
    <text evidence="12">Monomer. Interacts with DnaB.</text>
</comment>
<dbReference type="HAMAP" id="MF_00974">
    <property type="entry name" value="DNA_primase_DnaG"/>
    <property type="match status" value="1"/>
</dbReference>
<dbReference type="RefSeq" id="WP_344315730.1">
    <property type="nucleotide sequence ID" value="NZ_BAAAMK010000011.1"/>
</dbReference>
<dbReference type="SUPFAM" id="SSF56731">
    <property type="entry name" value="DNA primase core"/>
    <property type="match status" value="1"/>
</dbReference>
<dbReference type="EC" id="2.7.7.101" evidence="12"/>
<evidence type="ECO:0000256" key="10">
    <source>
        <dbReference type="ARBA" id="ARBA00023125"/>
    </source>
</evidence>
<dbReference type="NCBIfam" id="TIGR01391">
    <property type="entry name" value="dnaG"/>
    <property type="match status" value="1"/>
</dbReference>
<keyword evidence="1 12" id="KW-0240">DNA-directed RNA polymerase</keyword>
<dbReference type="EMBL" id="BAAAMK010000011">
    <property type="protein sequence ID" value="GAA1967203.1"/>
    <property type="molecule type" value="Genomic_DNA"/>
</dbReference>
<dbReference type="InterPro" id="IPR013264">
    <property type="entry name" value="DNAG_N"/>
</dbReference>
<evidence type="ECO:0000256" key="12">
    <source>
        <dbReference type="HAMAP-Rule" id="MF_00974"/>
    </source>
</evidence>
<protein>
    <recommendedName>
        <fullName evidence="12 13">DNA primase</fullName>
        <ecNumber evidence="12">2.7.7.101</ecNumber>
    </recommendedName>
</protein>
<dbReference type="SMART" id="SM00400">
    <property type="entry name" value="ZnF_CHCC"/>
    <property type="match status" value="1"/>
</dbReference>
<comment type="cofactor">
    <cofactor evidence="12 13">
        <name>Zn(2+)</name>
        <dbReference type="ChEBI" id="CHEBI:29105"/>
    </cofactor>
    <text evidence="12 13">Binds 1 zinc ion per monomer.</text>
</comment>
<dbReference type="InterPro" id="IPR030846">
    <property type="entry name" value="DnaG_bac"/>
</dbReference>
<dbReference type="Gene3D" id="3.90.580.10">
    <property type="entry name" value="Zinc finger, CHC2-type domain"/>
    <property type="match status" value="1"/>
</dbReference>
<dbReference type="SUPFAM" id="SSF57783">
    <property type="entry name" value="Zinc beta-ribbon"/>
    <property type="match status" value="1"/>
</dbReference>
<evidence type="ECO:0000256" key="11">
    <source>
        <dbReference type="ARBA" id="ARBA00023163"/>
    </source>
</evidence>
<dbReference type="Gene3D" id="3.90.980.10">
    <property type="entry name" value="DNA primase, catalytic core, N-terminal domain"/>
    <property type="match status" value="1"/>
</dbReference>
<dbReference type="Pfam" id="PF01807">
    <property type="entry name" value="Zn_ribbon_DnaG"/>
    <property type="match status" value="1"/>
</dbReference>
<evidence type="ECO:0000256" key="4">
    <source>
        <dbReference type="ARBA" id="ARBA00022695"/>
    </source>
</evidence>
<feature type="zinc finger region" description="CHC2-type" evidence="12">
    <location>
        <begin position="41"/>
        <end position="65"/>
    </location>
</feature>
<dbReference type="CDD" id="cd03364">
    <property type="entry name" value="TOPRIM_DnaG_primases"/>
    <property type="match status" value="1"/>
</dbReference>
<dbReference type="Pfam" id="PF10410">
    <property type="entry name" value="DnaB_bind"/>
    <property type="match status" value="1"/>
</dbReference>
<evidence type="ECO:0000256" key="1">
    <source>
        <dbReference type="ARBA" id="ARBA00022478"/>
    </source>
</evidence>
<comment type="domain">
    <text evidence="12">Contains an N-terminal zinc-binding domain, a central core domain that contains the primase activity, and a C-terminal DnaB-binding domain.</text>
</comment>
<evidence type="ECO:0000313" key="16">
    <source>
        <dbReference type="EMBL" id="GAA1967203.1"/>
    </source>
</evidence>
<dbReference type="Gene3D" id="3.40.1360.10">
    <property type="match status" value="1"/>
</dbReference>
<dbReference type="PIRSF" id="PIRSF002811">
    <property type="entry name" value="DnaG"/>
    <property type="match status" value="1"/>
</dbReference>
<proteinExistence type="inferred from homology"/>
<dbReference type="InterPro" id="IPR036977">
    <property type="entry name" value="DNA_primase_Znf_CHC2"/>
</dbReference>
<accession>A0ABN2RE40</accession>
<dbReference type="InterPro" id="IPR050219">
    <property type="entry name" value="DnaG_primase"/>
</dbReference>
<dbReference type="PANTHER" id="PTHR30313:SF2">
    <property type="entry name" value="DNA PRIMASE"/>
    <property type="match status" value="1"/>
</dbReference>
<feature type="region of interest" description="Disordered" evidence="14">
    <location>
        <begin position="431"/>
        <end position="494"/>
    </location>
</feature>
<feature type="compositionally biased region" description="Gly residues" evidence="14">
    <location>
        <begin position="457"/>
        <end position="466"/>
    </location>
</feature>
<evidence type="ECO:0000256" key="2">
    <source>
        <dbReference type="ARBA" id="ARBA00022515"/>
    </source>
</evidence>
<comment type="catalytic activity">
    <reaction evidence="12">
        <text>ssDNA + n NTP = ssDNA/pppN(pN)n-1 hybrid + (n-1) diphosphate.</text>
        <dbReference type="EC" id="2.7.7.101"/>
    </reaction>
</comment>
<evidence type="ECO:0000256" key="9">
    <source>
        <dbReference type="ARBA" id="ARBA00022842"/>
    </source>
</evidence>
<keyword evidence="6 12" id="KW-0479">Metal-binding</keyword>
<dbReference type="PROSITE" id="PS50880">
    <property type="entry name" value="TOPRIM"/>
    <property type="match status" value="1"/>
</dbReference>
<keyword evidence="9" id="KW-0460">Magnesium</keyword>
<evidence type="ECO:0000256" key="13">
    <source>
        <dbReference type="PIRNR" id="PIRNR002811"/>
    </source>
</evidence>
<reference evidence="16 17" key="1">
    <citation type="journal article" date="2019" name="Int. J. Syst. Evol. Microbiol.">
        <title>The Global Catalogue of Microorganisms (GCM) 10K type strain sequencing project: providing services to taxonomists for standard genome sequencing and annotation.</title>
        <authorList>
            <consortium name="The Broad Institute Genomics Platform"/>
            <consortium name="The Broad Institute Genome Sequencing Center for Infectious Disease"/>
            <person name="Wu L."/>
            <person name="Ma J."/>
        </authorList>
    </citation>
    <scope>NUCLEOTIDE SEQUENCE [LARGE SCALE GENOMIC DNA]</scope>
    <source>
        <strain evidence="16 17">JCM 13584</strain>
    </source>
</reference>
<dbReference type="InterPro" id="IPR002694">
    <property type="entry name" value="Znf_CHC2"/>
</dbReference>
<keyword evidence="5 12" id="KW-0235">DNA replication</keyword>
<dbReference type="SMART" id="SM00493">
    <property type="entry name" value="TOPRIM"/>
    <property type="match status" value="1"/>
</dbReference>
<evidence type="ECO:0000256" key="3">
    <source>
        <dbReference type="ARBA" id="ARBA00022679"/>
    </source>
</evidence>
<evidence type="ECO:0000259" key="15">
    <source>
        <dbReference type="PROSITE" id="PS50880"/>
    </source>
</evidence>
<evidence type="ECO:0000256" key="8">
    <source>
        <dbReference type="ARBA" id="ARBA00022833"/>
    </source>
</evidence>
<dbReference type="PANTHER" id="PTHR30313">
    <property type="entry name" value="DNA PRIMASE"/>
    <property type="match status" value="1"/>
</dbReference>
<keyword evidence="7 12" id="KW-0863">Zinc-finger</keyword>
<evidence type="ECO:0000313" key="17">
    <source>
        <dbReference type="Proteomes" id="UP001499954"/>
    </source>
</evidence>
<gene>
    <name evidence="12 16" type="primary">dnaG</name>
    <name evidence="16" type="ORF">GCM10009717_37700</name>
</gene>
<evidence type="ECO:0000256" key="6">
    <source>
        <dbReference type="ARBA" id="ARBA00022723"/>
    </source>
</evidence>
<feature type="domain" description="Toprim" evidence="15">
    <location>
        <begin position="259"/>
        <end position="344"/>
    </location>
</feature>
<keyword evidence="10 12" id="KW-0238">DNA-binding</keyword>
<sequence length="642" mass="69271">MAGRIRQSDVDEVKARTNIADIVGDHVSLKSAGVGSMKGLCPFHDERSPSFHVRPALGYYHCFGCGESGDAYTFLQRMDHVSFTEAVERLAGRLGYELHYEDGGQASDHGNRARLLAANQAASEFFTEQLGTSEAEVGRRFLGERGFDAEAARRFGVGFAPKSWDALTNHLKGRGFSSEELSAAGLVSQGDRGVYDRFRGRLVWPIRDVTGQTVGFGARRLLDDDNGPKYLNTPETAIYHKAQVLYGLDLAKREISKSHRVVVVEGYTDVMACHLAGVTTAIATCGTSFGVDHIKVLRRVLGDDSGVGEVVFTFDGDAAGQQAAMRAFAEEQRFAAQTFVAVAPDGLDPCDLRLARGDGAVRSLVDSRTPLFEFVLRHTVERYDLETVEGRVAALRAAAPVIADIRDPAMRPGYTRELARMLGVELGEATRAVRQAQSRPRDGGAGARGSGRDGGARDGGAGGGQQGSVRAAPGTTAQATDAPERPFSIVDLPNDPATRLERDALQAMLQFPTEVGEDLLRHAIDCRFTNASLAVVRDGIASVLASGETAVKVDRVVDEVPAPFAGIVHQLAVAPVPQRGNAELSVYVQSVVSALVDRELLRQKSELLGRLQRTDRGDTETYAALQRGLVELERERRALRGD</sequence>
<keyword evidence="8 12" id="KW-0862">Zinc</keyword>
<comment type="similarity">
    <text evidence="12 13">Belongs to the DnaG primase family.</text>
</comment>
<dbReference type="Proteomes" id="UP001499954">
    <property type="component" value="Unassembled WGS sequence"/>
</dbReference>
<organism evidence="16 17">
    <name type="scientific">Agromyces allii</name>
    <dbReference type="NCBI Taxonomy" id="393607"/>
    <lineage>
        <taxon>Bacteria</taxon>
        <taxon>Bacillati</taxon>
        <taxon>Actinomycetota</taxon>
        <taxon>Actinomycetes</taxon>
        <taxon>Micrococcales</taxon>
        <taxon>Microbacteriaceae</taxon>
        <taxon>Agromyces</taxon>
    </lineage>
</organism>
<evidence type="ECO:0000256" key="14">
    <source>
        <dbReference type="SAM" id="MobiDB-lite"/>
    </source>
</evidence>
<dbReference type="InterPro" id="IPR006295">
    <property type="entry name" value="DNA_primase_DnaG"/>
</dbReference>
<dbReference type="InterPro" id="IPR006171">
    <property type="entry name" value="TOPRIM_dom"/>
</dbReference>